<protein>
    <submittedName>
        <fullName evidence="1">Uncharacterized protein</fullName>
    </submittedName>
</protein>
<gene>
    <name evidence="1" type="ORF">HAX54_040077</name>
</gene>
<organism evidence="1 2">
    <name type="scientific">Datura stramonium</name>
    <name type="common">Jimsonweed</name>
    <name type="synonym">Common thornapple</name>
    <dbReference type="NCBI Taxonomy" id="4076"/>
    <lineage>
        <taxon>Eukaryota</taxon>
        <taxon>Viridiplantae</taxon>
        <taxon>Streptophyta</taxon>
        <taxon>Embryophyta</taxon>
        <taxon>Tracheophyta</taxon>
        <taxon>Spermatophyta</taxon>
        <taxon>Magnoliopsida</taxon>
        <taxon>eudicotyledons</taxon>
        <taxon>Gunneridae</taxon>
        <taxon>Pentapetalae</taxon>
        <taxon>asterids</taxon>
        <taxon>lamiids</taxon>
        <taxon>Solanales</taxon>
        <taxon>Solanaceae</taxon>
        <taxon>Solanoideae</taxon>
        <taxon>Datureae</taxon>
        <taxon>Datura</taxon>
    </lineage>
</organism>
<proteinExistence type="predicted"/>
<dbReference type="EMBL" id="JACEIK010000561">
    <property type="protein sequence ID" value="MCD7459093.1"/>
    <property type="molecule type" value="Genomic_DNA"/>
</dbReference>
<comment type="caution">
    <text evidence="1">The sequence shown here is derived from an EMBL/GenBank/DDBJ whole genome shotgun (WGS) entry which is preliminary data.</text>
</comment>
<keyword evidence="2" id="KW-1185">Reference proteome</keyword>
<sequence length="56" mass="6393">SPKHWGAKRRLTGGSLIQFANRRSIVDGDTQFVDRYWKLTTLSPVGNWYTQSSATH</sequence>
<feature type="non-terminal residue" evidence="1">
    <location>
        <position position="1"/>
    </location>
</feature>
<reference evidence="1 2" key="1">
    <citation type="journal article" date="2021" name="BMC Genomics">
        <title>Datura genome reveals duplications of psychoactive alkaloid biosynthetic genes and high mutation rate following tissue culture.</title>
        <authorList>
            <person name="Rajewski A."/>
            <person name="Carter-House D."/>
            <person name="Stajich J."/>
            <person name="Litt A."/>
        </authorList>
    </citation>
    <scope>NUCLEOTIDE SEQUENCE [LARGE SCALE GENOMIC DNA]</scope>
    <source>
        <strain evidence="1">AR-01</strain>
    </source>
</reference>
<evidence type="ECO:0000313" key="1">
    <source>
        <dbReference type="EMBL" id="MCD7459093.1"/>
    </source>
</evidence>
<name>A0ABS8SJV9_DATST</name>
<dbReference type="Proteomes" id="UP000823775">
    <property type="component" value="Unassembled WGS sequence"/>
</dbReference>
<accession>A0ABS8SJV9</accession>
<evidence type="ECO:0000313" key="2">
    <source>
        <dbReference type="Proteomes" id="UP000823775"/>
    </source>
</evidence>
<feature type="non-terminal residue" evidence="1">
    <location>
        <position position="56"/>
    </location>
</feature>